<dbReference type="Pfam" id="PF00106">
    <property type="entry name" value="adh_short"/>
    <property type="match status" value="1"/>
</dbReference>
<evidence type="ECO:0000313" key="4">
    <source>
        <dbReference type="EMBL" id="XAN07708.1"/>
    </source>
</evidence>
<evidence type="ECO:0000256" key="2">
    <source>
        <dbReference type="ARBA" id="ARBA00023002"/>
    </source>
</evidence>
<dbReference type="GO" id="GO:0016491">
    <property type="term" value="F:oxidoreductase activity"/>
    <property type="evidence" value="ECO:0007669"/>
    <property type="project" value="UniProtKB-KW"/>
</dbReference>
<proteinExistence type="inferred from homology"/>
<feature type="compositionally biased region" description="Basic and acidic residues" evidence="3">
    <location>
        <begin position="296"/>
        <end position="316"/>
    </location>
</feature>
<dbReference type="PANTHER" id="PTHR44196:SF1">
    <property type="entry name" value="DEHYDROGENASE_REDUCTASE SDR FAMILY MEMBER 7B"/>
    <property type="match status" value="1"/>
</dbReference>
<sequence length="316" mass="33225">MSTNQSVLIAGGSRGLGLLMAREFLGLGYAVHICARDAEELERAAVDLRRRGGTVTARVVDVRDAHAVEAWVAATYPDGTAPDVALHVAGIIQVGPWDAVEPAMTDECVDTMTKGAAYLAWAIVPRMRAAGRGRIGIMSSIGGVISVPHLIPYSMAKFGAAGLAYGLQAELSGTGVTCTAICPPPMRTGSHLHAQFSGRPEAEYAWFAPAASLPLASLDGTTAARRIVRAVLAGRSVVGPTPLPWLARRVFGLALGLTIGALGLAGRLLPRGKQPPRAGLDVRDRASRTVRGLTRLGDRKARHTNENHRSVGDPDL</sequence>
<dbReference type="EC" id="1.-.-.-" evidence="4"/>
<dbReference type="PANTHER" id="PTHR44196">
    <property type="entry name" value="DEHYDROGENASE/REDUCTASE SDR FAMILY MEMBER 7B"/>
    <property type="match status" value="1"/>
</dbReference>
<evidence type="ECO:0000256" key="3">
    <source>
        <dbReference type="SAM" id="MobiDB-lite"/>
    </source>
</evidence>
<reference evidence="4 5" key="1">
    <citation type="submission" date="2024-04" db="EMBL/GenBank/DDBJ databases">
        <title>Isolation of an actinomycete strain from pig manure.</title>
        <authorList>
            <person name="Gong T."/>
            <person name="Yu Z."/>
            <person name="An M."/>
            <person name="Wei C."/>
            <person name="Yang W."/>
            <person name="Liu L."/>
        </authorList>
    </citation>
    <scope>NUCLEOTIDE SEQUENCE [LARGE SCALE GENOMIC DNA]</scope>
    <source>
        <strain evidence="4 5">ZF39</strain>
    </source>
</reference>
<dbReference type="CDD" id="cd05233">
    <property type="entry name" value="SDR_c"/>
    <property type="match status" value="1"/>
</dbReference>
<accession>A0ABZ3FNT0</accession>
<dbReference type="PRINTS" id="PR00081">
    <property type="entry name" value="GDHRDH"/>
</dbReference>
<evidence type="ECO:0000256" key="1">
    <source>
        <dbReference type="ARBA" id="ARBA00006484"/>
    </source>
</evidence>
<dbReference type="InterPro" id="IPR036291">
    <property type="entry name" value="NAD(P)-bd_dom_sf"/>
</dbReference>
<protein>
    <submittedName>
        <fullName evidence="4">SDR family oxidoreductase</fullName>
        <ecNumber evidence="4">1.-.-.-</ecNumber>
    </submittedName>
</protein>
<dbReference type="SUPFAM" id="SSF51735">
    <property type="entry name" value="NAD(P)-binding Rossmann-fold domains"/>
    <property type="match status" value="1"/>
</dbReference>
<dbReference type="PROSITE" id="PS00061">
    <property type="entry name" value="ADH_SHORT"/>
    <property type="match status" value="1"/>
</dbReference>
<gene>
    <name evidence="4" type="ORF">AADG42_10480</name>
</gene>
<dbReference type="InterPro" id="IPR020904">
    <property type="entry name" value="Sc_DH/Rdtase_CS"/>
</dbReference>
<keyword evidence="2 4" id="KW-0560">Oxidoreductase</keyword>
<dbReference type="Proteomes" id="UP001442841">
    <property type="component" value="Chromosome"/>
</dbReference>
<dbReference type="InterPro" id="IPR002347">
    <property type="entry name" value="SDR_fam"/>
</dbReference>
<keyword evidence="5" id="KW-1185">Reference proteome</keyword>
<comment type="similarity">
    <text evidence="1">Belongs to the short-chain dehydrogenases/reductases (SDR) family.</text>
</comment>
<feature type="region of interest" description="Disordered" evidence="3">
    <location>
        <begin position="294"/>
        <end position="316"/>
    </location>
</feature>
<evidence type="ECO:0000313" key="5">
    <source>
        <dbReference type="Proteomes" id="UP001442841"/>
    </source>
</evidence>
<organism evidence="4 5">
    <name type="scientific">Ammonicoccus fulvus</name>
    <dbReference type="NCBI Taxonomy" id="3138240"/>
    <lineage>
        <taxon>Bacteria</taxon>
        <taxon>Bacillati</taxon>
        <taxon>Actinomycetota</taxon>
        <taxon>Actinomycetes</taxon>
        <taxon>Propionibacteriales</taxon>
        <taxon>Propionibacteriaceae</taxon>
        <taxon>Ammonicoccus</taxon>
    </lineage>
</organism>
<name>A0ABZ3FNT0_9ACTN</name>
<dbReference type="Gene3D" id="3.40.50.720">
    <property type="entry name" value="NAD(P)-binding Rossmann-like Domain"/>
    <property type="match status" value="1"/>
</dbReference>
<dbReference type="EMBL" id="CP154795">
    <property type="protein sequence ID" value="XAN07708.1"/>
    <property type="molecule type" value="Genomic_DNA"/>
</dbReference>
<dbReference type="RefSeq" id="WP_425309163.1">
    <property type="nucleotide sequence ID" value="NZ_CP154795.1"/>
</dbReference>